<dbReference type="GO" id="GO:0006071">
    <property type="term" value="P:glycerol metabolic process"/>
    <property type="evidence" value="ECO:0007669"/>
    <property type="project" value="TreeGrafter"/>
</dbReference>
<dbReference type="Proteomes" id="UP000179243">
    <property type="component" value="Unassembled WGS sequence"/>
</dbReference>
<dbReference type="PANTHER" id="PTHR10196">
    <property type="entry name" value="SUGAR KINASE"/>
    <property type="match status" value="1"/>
</dbReference>
<gene>
    <name evidence="10" type="ORF">A2519_12830</name>
</gene>
<keyword evidence="4" id="KW-0418">Kinase</keyword>
<evidence type="ECO:0000313" key="11">
    <source>
        <dbReference type="Proteomes" id="UP000179243"/>
    </source>
</evidence>
<accession>A0A1F7F0L5</accession>
<feature type="domain" description="Carbohydrate kinase FGGY N-terminal" evidence="8">
    <location>
        <begin position="6"/>
        <end position="244"/>
    </location>
</feature>
<keyword evidence="2" id="KW-0808">Transferase</keyword>
<reference evidence="10 11" key="1">
    <citation type="journal article" date="2016" name="Nat. Commun.">
        <title>Thousands of microbial genomes shed light on interconnected biogeochemical processes in an aquifer system.</title>
        <authorList>
            <person name="Anantharaman K."/>
            <person name="Brown C.T."/>
            <person name="Hug L.A."/>
            <person name="Sharon I."/>
            <person name="Castelle C.J."/>
            <person name="Probst A.J."/>
            <person name="Thomas B.C."/>
            <person name="Singh A."/>
            <person name="Wilkins M.J."/>
            <person name="Karaoz U."/>
            <person name="Brodie E.L."/>
            <person name="Williams K.H."/>
            <person name="Hubbard S.S."/>
            <person name="Banfield J.F."/>
        </authorList>
    </citation>
    <scope>NUCLEOTIDE SEQUENCE [LARGE SCALE GENOMIC DNA]</scope>
</reference>
<dbReference type="SUPFAM" id="SSF53067">
    <property type="entry name" value="Actin-like ATPase domain"/>
    <property type="match status" value="2"/>
</dbReference>
<evidence type="ECO:0000256" key="1">
    <source>
        <dbReference type="ARBA" id="ARBA00009156"/>
    </source>
</evidence>
<dbReference type="InterPro" id="IPR043129">
    <property type="entry name" value="ATPase_NBD"/>
</dbReference>
<dbReference type="CDD" id="cd07771">
    <property type="entry name" value="ASKHA_NBD_FGGY_RhaB-like"/>
    <property type="match status" value="1"/>
</dbReference>
<keyword evidence="7" id="KW-0684">Rhamnose metabolism</keyword>
<protein>
    <recommendedName>
        <fullName evidence="12">Rhamnulokinase</fullName>
    </recommendedName>
</protein>
<organism evidence="10 11">
    <name type="scientific">Candidatus Raymondbacteria bacterium RIFOXYD12_FULL_49_13</name>
    <dbReference type="NCBI Taxonomy" id="1817890"/>
    <lineage>
        <taxon>Bacteria</taxon>
        <taxon>Raymondiibacteriota</taxon>
    </lineage>
</organism>
<dbReference type="EMBL" id="MFYX01000154">
    <property type="protein sequence ID" value="OGK00103.1"/>
    <property type="molecule type" value="Genomic_DNA"/>
</dbReference>
<dbReference type="AlphaFoldDB" id="A0A1F7F0L5"/>
<evidence type="ECO:0000256" key="5">
    <source>
        <dbReference type="ARBA" id="ARBA00022840"/>
    </source>
</evidence>
<dbReference type="InterPro" id="IPR013449">
    <property type="entry name" value="Rhamnulokinase"/>
</dbReference>
<comment type="similarity">
    <text evidence="1">Belongs to the FGGY kinase family.</text>
</comment>
<keyword evidence="5" id="KW-0067">ATP-binding</keyword>
<dbReference type="InterPro" id="IPR018485">
    <property type="entry name" value="FGGY_C"/>
</dbReference>
<dbReference type="GO" id="GO:0008993">
    <property type="term" value="F:rhamnulokinase activity"/>
    <property type="evidence" value="ECO:0007669"/>
    <property type="project" value="InterPro"/>
</dbReference>
<keyword evidence="3" id="KW-0547">Nucleotide-binding</keyword>
<dbReference type="Pfam" id="PF02782">
    <property type="entry name" value="FGGY_C"/>
    <property type="match status" value="1"/>
</dbReference>
<sequence length="502" mass="56354">MPTHHYLAFDLGASSGRAMLGTLKNGKLSIRELHRFENRMSFLFGHYYWNIVHLLDEIKKGLRKCALICPVPDAIGVDTWGVDYALITKDGSLSGLPYAYRDNRTHRTIPKLLKKISKRDIFNRTGLQHLYFNTIFQIHSAVSDTAAELAAADAFFMIPDLINYYLTGRKFNEFTDASTSALVHPATRNWDATLIKTTGAKRSLFQKIVMPGTKIGVLQNHLAAETGMSRVPVLATASHDTAAAVASIPAEGKEWAFISSGTWSIMGIEVPDAIINDRAFRYNFSNEGGINNTYRFLKNITGMWIVQQCREKWRHEARGTRREESDISFSHLTGMAQQATPFKSYINPDDPLFANPQDMPKAIKTYCKNTRQNVPSTPGAIIRCVLESLAFTYRTTLDQLREVSPHQIKTLHIIGGGTKNRLLCQMAADACGIPVVTGPVEGTAMGNLLVQAWGLGHLKDVQNIRQVVRASEKIERYAPQDTSTWEKEYTRYRTIVQKRRNA</sequence>
<evidence type="ECO:0000313" key="10">
    <source>
        <dbReference type="EMBL" id="OGK00103.1"/>
    </source>
</evidence>
<evidence type="ECO:0000256" key="3">
    <source>
        <dbReference type="ARBA" id="ARBA00022741"/>
    </source>
</evidence>
<evidence type="ECO:0000256" key="6">
    <source>
        <dbReference type="ARBA" id="ARBA00023157"/>
    </source>
</evidence>
<dbReference type="GO" id="GO:0004370">
    <property type="term" value="F:glycerol kinase activity"/>
    <property type="evidence" value="ECO:0007669"/>
    <property type="project" value="TreeGrafter"/>
</dbReference>
<evidence type="ECO:0000256" key="2">
    <source>
        <dbReference type="ARBA" id="ARBA00022679"/>
    </source>
</evidence>
<evidence type="ECO:0008006" key="12">
    <source>
        <dbReference type="Google" id="ProtNLM"/>
    </source>
</evidence>
<name>A0A1F7F0L5_UNCRA</name>
<evidence type="ECO:0000259" key="9">
    <source>
        <dbReference type="Pfam" id="PF02782"/>
    </source>
</evidence>
<dbReference type="GO" id="GO:0005524">
    <property type="term" value="F:ATP binding"/>
    <property type="evidence" value="ECO:0007669"/>
    <property type="project" value="UniProtKB-KW"/>
</dbReference>
<dbReference type="GO" id="GO:0019301">
    <property type="term" value="P:rhamnose catabolic process"/>
    <property type="evidence" value="ECO:0007669"/>
    <property type="project" value="InterPro"/>
</dbReference>
<dbReference type="Pfam" id="PF00370">
    <property type="entry name" value="FGGY_N"/>
    <property type="match status" value="1"/>
</dbReference>
<dbReference type="InterPro" id="IPR018484">
    <property type="entry name" value="FGGY_N"/>
</dbReference>
<dbReference type="Gene3D" id="3.30.420.40">
    <property type="match status" value="2"/>
</dbReference>
<proteinExistence type="inferred from homology"/>
<evidence type="ECO:0000256" key="7">
    <source>
        <dbReference type="ARBA" id="ARBA00023308"/>
    </source>
</evidence>
<evidence type="ECO:0000259" key="8">
    <source>
        <dbReference type="Pfam" id="PF00370"/>
    </source>
</evidence>
<dbReference type="PANTHER" id="PTHR10196:SF93">
    <property type="entry name" value="L-RHAMNULOKINASE"/>
    <property type="match status" value="1"/>
</dbReference>
<feature type="domain" description="Carbohydrate kinase FGGY C-terminal" evidence="9">
    <location>
        <begin position="257"/>
        <end position="454"/>
    </location>
</feature>
<comment type="caution">
    <text evidence="10">The sequence shown here is derived from an EMBL/GenBank/DDBJ whole genome shotgun (WGS) entry which is preliminary data.</text>
</comment>
<evidence type="ECO:0000256" key="4">
    <source>
        <dbReference type="ARBA" id="ARBA00022777"/>
    </source>
</evidence>
<dbReference type="GO" id="GO:0005829">
    <property type="term" value="C:cytosol"/>
    <property type="evidence" value="ECO:0007669"/>
    <property type="project" value="TreeGrafter"/>
</dbReference>
<keyword evidence="6" id="KW-1015">Disulfide bond</keyword>